<dbReference type="Pfam" id="PF11848">
    <property type="entry name" value="DUF3368"/>
    <property type="match status" value="1"/>
</dbReference>
<keyword evidence="2" id="KW-1185">Reference proteome</keyword>
<dbReference type="EMBL" id="CP121472">
    <property type="protein sequence ID" value="WPL18377.1"/>
    <property type="molecule type" value="Genomic_DNA"/>
</dbReference>
<evidence type="ECO:0008006" key="3">
    <source>
        <dbReference type="Google" id="ProtNLM"/>
    </source>
</evidence>
<gene>
    <name evidence="1" type="ORF">Thiowin_03448</name>
</gene>
<organism evidence="1 2">
    <name type="scientific">Thiorhodovibrio winogradskyi</name>
    <dbReference type="NCBI Taxonomy" id="77007"/>
    <lineage>
        <taxon>Bacteria</taxon>
        <taxon>Pseudomonadati</taxon>
        <taxon>Pseudomonadota</taxon>
        <taxon>Gammaproteobacteria</taxon>
        <taxon>Chromatiales</taxon>
        <taxon>Chromatiaceae</taxon>
        <taxon>Thiorhodovibrio</taxon>
    </lineage>
</organism>
<reference evidence="1 2" key="1">
    <citation type="journal article" date="2023" name="Microorganisms">
        <title>Thiorhodovibrio frisius and Trv. litoralis spp. nov., Two Novel Members from a Clade of Fastidious Purple Sulfur Bacteria That Exhibit Unique Red-Shifted Light-Harvesting Capabilities.</title>
        <authorList>
            <person name="Methner A."/>
            <person name="Kuzyk S.B."/>
            <person name="Petersen J."/>
            <person name="Bauer S."/>
            <person name="Brinkmann H."/>
            <person name="Sichau K."/>
            <person name="Wanner G."/>
            <person name="Wolf J."/>
            <person name="Neumann-Schaal M."/>
            <person name="Henke P."/>
            <person name="Tank M."/>
            <person name="Sproer C."/>
            <person name="Bunk B."/>
            <person name="Overmann J."/>
        </authorList>
    </citation>
    <scope>NUCLEOTIDE SEQUENCE [LARGE SCALE GENOMIC DNA]</scope>
    <source>
        <strain evidence="1 2">DSM 6702</strain>
    </source>
</reference>
<dbReference type="Proteomes" id="UP001432180">
    <property type="component" value="Chromosome"/>
</dbReference>
<protein>
    <recommendedName>
        <fullName evidence="3">DNA-binding protein</fullName>
    </recommendedName>
</protein>
<dbReference type="PANTHER" id="PTHR39550">
    <property type="entry name" value="SLL0658 PROTEIN"/>
    <property type="match status" value="1"/>
</dbReference>
<dbReference type="RefSeq" id="WP_328984144.1">
    <property type="nucleotide sequence ID" value="NZ_CP121472.1"/>
</dbReference>
<dbReference type="PANTHER" id="PTHR39550:SF1">
    <property type="entry name" value="SLL0658 PROTEIN"/>
    <property type="match status" value="1"/>
</dbReference>
<dbReference type="InterPro" id="IPR021799">
    <property type="entry name" value="PIN-like_prokaryotic"/>
</dbReference>
<evidence type="ECO:0000313" key="1">
    <source>
        <dbReference type="EMBL" id="WPL18377.1"/>
    </source>
</evidence>
<evidence type="ECO:0000313" key="2">
    <source>
        <dbReference type="Proteomes" id="UP001432180"/>
    </source>
</evidence>
<sequence>MEETDQRPPLVVCDAGPLIHLDEVGCLDLLADFPVVLVPGEVWREAQRHRPSVLVQSVVTLRQLTSTRPVPPALAAMARLLSLHAGEMEALRVALEHDPALLLTDDTAARLAARNLLIRAHGTLGILLRAIRRGQRSKDELIEVLRELPKKSTLHLKRSLLDDVIREAERLP</sequence>
<proteinExistence type="predicted"/>
<name>A0ABZ0SBU9_9GAMM</name>
<accession>A0ABZ0SBU9</accession>